<dbReference type="Proteomes" id="UP000268162">
    <property type="component" value="Unassembled WGS sequence"/>
</dbReference>
<dbReference type="GO" id="GO:0003682">
    <property type="term" value="F:chromatin binding"/>
    <property type="evidence" value="ECO:0007669"/>
    <property type="project" value="TreeGrafter"/>
</dbReference>
<evidence type="ECO:0000256" key="1">
    <source>
        <dbReference type="SAM" id="MobiDB-lite"/>
    </source>
</evidence>
<dbReference type="GO" id="GO:0003887">
    <property type="term" value="F:DNA-directed DNA polymerase activity"/>
    <property type="evidence" value="ECO:0007669"/>
    <property type="project" value="TreeGrafter"/>
</dbReference>
<keyword evidence="4" id="KW-1185">Reference proteome</keyword>
<feature type="region of interest" description="Disordered" evidence="1">
    <location>
        <begin position="80"/>
        <end position="158"/>
    </location>
</feature>
<evidence type="ECO:0000259" key="2">
    <source>
        <dbReference type="Pfam" id="PF12254"/>
    </source>
</evidence>
<accession>A0A4P9ZME0</accession>
<feature type="compositionally biased region" description="Basic and acidic residues" evidence="1">
    <location>
        <begin position="132"/>
        <end position="142"/>
    </location>
</feature>
<name>A0A4P9ZME0_9FUNG</name>
<evidence type="ECO:0000313" key="3">
    <source>
        <dbReference type="EMBL" id="RKP33440.1"/>
    </source>
</evidence>
<dbReference type="Pfam" id="PF12254">
    <property type="entry name" value="DNA_pol_alpha_N"/>
    <property type="match status" value="1"/>
</dbReference>
<dbReference type="PANTHER" id="PTHR45861:SF1">
    <property type="entry name" value="DNA POLYMERASE ALPHA CATALYTIC SUBUNIT"/>
    <property type="match status" value="1"/>
</dbReference>
<dbReference type="GO" id="GO:1902975">
    <property type="term" value="P:mitotic DNA replication initiation"/>
    <property type="evidence" value="ECO:0007669"/>
    <property type="project" value="TreeGrafter"/>
</dbReference>
<dbReference type="GO" id="GO:0006273">
    <property type="term" value="P:lagging strand elongation"/>
    <property type="evidence" value="ECO:0007669"/>
    <property type="project" value="TreeGrafter"/>
</dbReference>
<dbReference type="GO" id="GO:0003697">
    <property type="term" value="F:single-stranded DNA binding"/>
    <property type="evidence" value="ECO:0007669"/>
    <property type="project" value="TreeGrafter"/>
</dbReference>
<feature type="region of interest" description="Disordered" evidence="1">
    <location>
        <begin position="1"/>
        <end position="49"/>
    </location>
</feature>
<sequence length="158" mass="17399">MADSSPSKLRLSRRVPKGSSRSDKLASLRKARETGEYPQQHYEDQPEGDIFVDIEDNDYHTIMHNRLHDDFVVDDEGLGYAETGLDDFGNESNSDSECPGGPSSGKGAGSARQSKRGRPKQSPSSKQGPFKKAREATHKPPAEKSNPILKAFAKRGRE</sequence>
<dbReference type="InterPro" id="IPR024647">
    <property type="entry name" value="DNA_pol_a_cat_su_N"/>
</dbReference>
<gene>
    <name evidence="3" type="ORF">BJ085DRAFT_32615</name>
</gene>
<feature type="domain" description="DNA polymerase alpha catalytic subunit N-terminal" evidence="2">
    <location>
        <begin position="25"/>
        <end position="88"/>
    </location>
</feature>
<dbReference type="GO" id="GO:0005658">
    <property type="term" value="C:alpha DNA polymerase:primase complex"/>
    <property type="evidence" value="ECO:0007669"/>
    <property type="project" value="TreeGrafter"/>
</dbReference>
<dbReference type="EMBL" id="ML003873">
    <property type="protein sequence ID" value="RKP33440.1"/>
    <property type="molecule type" value="Genomic_DNA"/>
</dbReference>
<evidence type="ECO:0000313" key="4">
    <source>
        <dbReference type="Proteomes" id="UP000268162"/>
    </source>
</evidence>
<dbReference type="AlphaFoldDB" id="A0A4P9ZME0"/>
<feature type="compositionally biased region" description="Basic and acidic residues" evidence="1">
    <location>
        <begin position="20"/>
        <end position="35"/>
    </location>
</feature>
<dbReference type="PANTHER" id="PTHR45861">
    <property type="entry name" value="DNA POLYMERASE ALPHA CATALYTIC SUBUNIT"/>
    <property type="match status" value="1"/>
</dbReference>
<dbReference type="STRING" id="215637.A0A4P9ZME0"/>
<dbReference type="GO" id="GO:0006272">
    <property type="term" value="P:leading strand elongation"/>
    <property type="evidence" value="ECO:0007669"/>
    <property type="project" value="TreeGrafter"/>
</dbReference>
<protein>
    <recommendedName>
        <fullName evidence="2">DNA polymerase alpha catalytic subunit N-terminal domain-containing protein</fullName>
    </recommendedName>
</protein>
<reference evidence="4" key="1">
    <citation type="journal article" date="2018" name="Nat. Microbiol.">
        <title>Leveraging single-cell genomics to expand the fungal tree of life.</title>
        <authorList>
            <person name="Ahrendt S.R."/>
            <person name="Quandt C.A."/>
            <person name="Ciobanu D."/>
            <person name="Clum A."/>
            <person name="Salamov A."/>
            <person name="Andreopoulos B."/>
            <person name="Cheng J.F."/>
            <person name="Woyke T."/>
            <person name="Pelin A."/>
            <person name="Henrissat B."/>
            <person name="Reynolds N.K."/>
            <person name="Benny G.L."/>
            <person name="Smith M.E."/>
            <person name="James T.Y."/>
            <person name="Grigoriev I.V."/>
        </authorList>
    </citation>
    <scope>NUCLEOTIDE SEQUENCE [LARGE SCALE GENOMIC DNA]</scope>
    <source>
        <strain evidence="4">RSA 468</strain>
    </source>
</reference>
<dbReference type="GO" id="GO:0003688">
    <property type="term" value="F:DNA replication origin binding"/>
    <property type="evidence" value="ECO:0007669"/>
    <property type="project" value="TreeGrafter"/>
</dbReference>
<feature type="non-terminal residue" evidence="3">
    <location>
        <position position="158"/>
    </location>
</feature>
<proteinExistence type="predicted"/>
<organism evidence="3 4">
    <name type="scientific">Dimargaris cristalligena</name>
    <dbReference type="NCBI Taxonomy" id="215637"/>
    <lineage>
        <taxon>Eukaryota</taxon>
        <taxon>Fungi</taxon>
        <taxon>Fungi incertae sedis</taxon>
        <taxon>Zoopagomycota</taxon>
        <taxon>Kickxellomycotina</taxon>
        <taxon>Dimargaritomycetes</taxon>
        <taxon>Dimargaritales</taxon>
        <taxon>Dimargaritaceae</taxon>
        <taxon>Dimargaris</taxon>
    </lineage>
</organism>